<dbReference type="GO" id="GO:0006364">
    <property type="term" value="P:rRNA processing"/>
    <property type="evidence" value="ECO:0007669"/>
    <property type="project" value="InterPro"/>
</dbReference>
<dbReference type="OrthoDB" id="10261452at2759"/>
<organism evidence="2 3">
    <name type="scientific">Schistosoma japonicum</name>
    <name type="common">Blood fluke</name>
    <dbReference type="NCBI Taxonomy" id="6182"/>
    <lineage>
        <taxon>Eukaryota</taxon>
        <taxon>Metazoa</taxon>
        <taxon>Spiralia</taxon>
        <taxon>Lophotrochozoa</taxon>
        <taxon>Platyhelminthes</taxon>
        <taxon>Trematoda</taxon>
        <taxon>Digenea</taxon>
        <taxon>Strigeidida</taxon>
        <taxon>Schistosomatoidea</taxon>
        <taxon>Schistosomatidae</taxon>
        <taxon>Schistosoma</taxon>
    </lineage>
</organism>
<dbReference type="InterPro" id="IPR007109">
    <property type="entry name" value="Brix"/>
</dbReference>
<evidence type="ECO:0000313" key="3">
    <source>
        <dbReference type="Proteomes" id="UP000311919"/>
    </source>
</evidence>
<gene>
    <name evidence="2" type="ORF">EWB00_010386</name>
</gene>
<reference evidence="2 3" key="1">
    <citation type="submission" date="2019-03" db="EMBL/GenBank/DDBJ databases">
        <title>An improved genome assembly of the fluke Schistosoma japonicum.</title>
        <authorList>
            <person name="Hu W."/>
            <person name="Luo F."/>
            <person name="Yin M."/>
            <person name="Mo X."/>
            <person name="Sun C."/>
            <person name="Wu Q."/>
            <person name="Zhu B."/>
            <person name="Xiang M."/>
            <person name="Wang J."/>
            <person name="Wang Y."/>
            <person name="Zhang T."/>
            <person name="Xu B."/>
            <person name="Zheng H."/>
            <person name="Feng Z."/>
        </authorList>
    </citation>
    <scope>NUCLEOTIDE SEQUENCE [LARGE SCALE GENOMIC DNA]</scope>
    <source>
        <strain evidence="2">HuSjv2</strain>
        <tissue evidence="2">Worms</tissue>
    </source>
</reference>
<sequence length="569" mass="64460">MVRKRRPKSVRNARNTLIASQEKSYTKTPHTMIFSRPGVGSLVKQLSLDVREIFEPFTASCLRVTRQNVLKDFITIAGPLNVTHLLYFTHPRKEEYEKKRARRLAKTSLKQLNNNNNNNNDTIEQNTIVNKNNCNHSGGVYLHMIRVPHGPSLTFRVVEYSLKRDIQTLIRRVFDSRQYSSPPLLVMTGFGMGGGNTSAPLPHLRLVVDMFQNLLPPLNVPKLKLSTVKRVLLVSRDVDTSCTDCGDETKQMNDVIYIRHFHIRTENRCISRALRRLGVGGAKMKRRCTDNSNMKCGIGPSGSGKSTGVPNLAKYASMDDFLTKTGLLSDSALSDILSDMEEVDLLPDVNLSSVADTDILQSSSRKRKRDRDAGPIHGLKHLGTAKKATIRLTEIGPRITLNLIKIEEGVNTGTVLYHRWQTRSLTELAVQSERLRQREIIRAKRRAEHEARRIANEAEREAHRIACLEGMKRAGQLPLPSNEIIDDNTAIKNKATDTKTVKFQLDEITDKKMNKKKKLSINQKSIVEPTKSVVKKAFKSKSYMHVCIFMVNYPFFNRSTIESFTSRID</sequence>
<protein>
    <submittedName>
        <fullName evidence="2">Suppressor of SWI4 1 isoform 1</fullName>
    </submittedName>
</protein>
<accession>A0A4Z2DY69</accession>
<dbReference type="AlphaFoldDB" id="A0A4Z2DY69"/>
<dbReference type="GO" id="GO:0000027">
    <property type="term" value="P:ribosomal large subunit assembly"/>
    <property type="evidence" value="ECO:0007669"/>
    <property type="project" value="TreeGrafter"/>
</dbReference>
<dbReference type="PANTHER" id="PTHR12661:SF5">
    <property type="entry name" value="SUPPRESSOR OF SWI4 1 HOMOLOG"/>
    <property type="match status" value="1"/>
</dbReference>
<dbReference type="InterPro" id="IPR045112">
    <property type="entry name" value="PPAN-like"/>
</dbReference>
<proteinExistence type="predicted"/>
<evidence type="ECO:0000259" key="1">
    <source>
        <dbReference type="PROSITE" id="PS50833"/>
    </source>
</evidence>
<dbReference type="Pfam" id="PF04427">
    <property type="entry name" value="Brix"/>
    <property type="match status" value="1"/>
</dbReference>
<dbReference type="PROSITE" id="PS50833">
    <property type="entry name" value="BRIX"/>
    <property type="match status" value="1"/>
</dbReference>
<dbReference type="GO" id="GO:0019843">
    <property type="term" value="F:rRNA binding"/>
    <property type="evidence" value="ECO:0007669"/>
    <property type="project" value="InterPro"/>
</dbReference>
<dbReference type="GO" id="GO:0030687">
    <property type="term" value="C:preribosome, large subunit precursor"/>
    <property type="evidence" value="ECO:0007669"/>
    <property type="project" value="TreeGrafter"/>
</dbReference>
<dbReference type="Proteomes" id="UP000311919">
    <property type="component" value="Unassembled WGS sequence"/>
</dbReference>
<feature type="domain" description="Brix" evidence="1">
    <location>
        <begin position="29"/>
        <end position="412"/>
    </location>
</feature>
<name>A0A4Z2DY69_SCHJA</name>
<dbReference type="EMBL" id="SKCS01000008">
    <property type="protein sequence ID" value="TNN21190.1"/>
    <property type="molecule type" value="Genomic_DNA"/>
</dbReference>
<dbReference type="PANTHER" id="PTHR12661">
    <property type="entry name" value="PETER PAN-RELATED"/>
    <property type="match status" value="1"/>
</dbReference>
<dbReference type="SMART" id="SM00879">
    <property type="entry name" value="Brix"/>
    <property type="match status" value="1"/>
</dbReference>
<keyword evidence="3" id="KW-1185">Reference proteome</keyword>
<evidence type="ECO:0000313" key="2">
    <source>
        <dbReference type="EMBL" id="TNN21190.1"/>
    </source>
</evidence>
<comment type="caution">
    <text evidence="2">The sequence shown here is derived from an EMBL/GenBank/DDBJ whole genome shotgun (WGS) entry which is preliminary data.</text>
</comment>
<dbReference type="STRING" id="6182.A0A4Z2DY69"/>